<sequence>MIYDWIPSNQSSPVRSFSR</sequence>
<organism evidence="1 2">
    <name type="scientific">Rotaria magnacalcarata</name>
    <dbReference type="NCBI Taxonomy" id="392030"/>
    <lineage>
        <taxon>Eukaryota</taxon>
        <taxon>Metazoa</taxon>
        <taxon>Spiralia</taxon>
        <taxon>Gnathifera</taxon>
        <taxon>Rotifera</taxon>
        <taxon>Eurotatoria</taxon>
        <taxon>Bdelloidea</taxon>
        <taxon>Philodinida</taxon>
        <taxon>Philodinidae</taxon>
        <taxon>Rotaria</taxon>
    </lineage>
</organism>
<protein>
    <submittedName>
        <fullName evidence="1">Uncharacterized protein</fullName>
    </submittedName>
</protein>
<feature type="non-terminal residue" evidence="1">
    <location>
        <position position="19"/>
    </location>
</feature>
<comment type="caution">
    <text evidence="1">The sequence shown here is derived from an EMBL/GenBank/DDBJ whole genome shotgun (WGS) entry which is preliminary data.</text>
</comment>
<reference evidence="1" key="1">
    <citation type="submission" date="2021-02" db="EMBL/GenBank/DDBJ databases">
        <authorList>
            <person name="Nowell W R."/>
        </authorList>
    </citation>
    <scope>NUCLEOTIDE SEQUENCE</scope>
</reference>
<dbReference type="Proteomes" id="UP000676336">
    <property type="component" value="Unassembled WGS sequence"/>
</dbReference>
<accession>A0A8S3GT34</accession>
<evidence type="ECO:0000313" key="1">
    <source>
        <dbReference type="EMBL" id="CAF5170964.1"/>
    </source>
</evidence>
<proteinExistence type="predicted"/>
<evidence type="ECO:0000313" key="2">
    <source>
        <dbReference type="Proteomes" id="UP000676336"/>
    </source>
</evidence>
<gene>
    <name evidence="1" type="ORF">SMN809_LOCUS65577</name>
</gene>
<dbReference type="EMBL" id="CAJOBI010311591">
    <property type="protein sequence ID" value="CAF5170964.1"/>
    <property type="molecule type" value="Genomic_DNA"/>
</dbReference>
<dbReference type="AlphaFoldDB" id="A0A8S3GT34"/>
<name>A0A8S3GT34_9BILA</name>